<keyword evidence="3" id="KW-1185">Reference proteome</keyword>
<sequence length="155" mass="16592">MSNTSDLGETALAMPAYEDESLITPIRPNPAYATTRDSDPSVTGDSSEPDNLSSDKSLTMPLSPNMSAIPFCWTSVSKRKRITQKIGSPSTDPDCLLADPVEENFNVSVNSNQGGKRVSAQKADDKVDVKNPFAPSVNGFVPLCPHLGGDDFDDE</sequence>
<dbReference type="EMBL" id="NBIV01000122">
    <property type="protein sequence ID" value="PXF43523.1"/>
    <property type="molecule type" value="Genomic_DNA"/>
</dbReference>
<evidence type="ECO:0000256" key="1">
    <source>
        <dbReference type="SAM" id="MobiDB-lite"/>
    </source>
</evidence>
<dbReference type="AlphaFoldDB" id="A0A2V3IN77"/>
<feature type="compositionally biased region" description="Polar residues" evidence="1">
    <location>
        <begin position="40"/>
        <end position="63"/>
    </location>
</feature>
<reference evidence="2 3" key="1">
    <citation type="journal article" date="2018" name="Mol. Biol. Evol.">
        <title>Analysis of the draft genome of the red seaweed Gracilariopsis chorda provides insights into genome size evolution in Rhodophyta.</title>
        <authorList>
            <person name="Lee J."/>
            <person name="Yang E.C."/>
            <person name="Graf L."/>
            <person name="Yang J.H."/>
            <person name="Qiu H."/>
            <person name="Zel Zion U."/>
            <person name="Chan C.X."/>
            <person name="Stephens T.G."/>
            <person name="Weber A.P.M."/>
            <person name="Boo G.H."/>
            <person name="Boo S.M."/>
            <person name="Kim K.M."/>
            <person name="Shin Y."/>
            <person name="Jung M."/>
            <person name="Lee S.J."/>
            <person name="Yim H.S."/>
            <person name="Lee J.H."/>
            <person name="Bhattacharya D."/>
            <person name="Yoon H.S."/>
        </authorList>
    </citation>
    <scope>NUCLEOTIDE SEQUENCE [LARGE SCALE GENOMIC DNA]</scope>
    <source>
        <strain evidence="2 3">SKKU-2015</strain>
        <tissue evidence="2">Whole body</tissue>
    </source>
</reference>
<gene>
    <name evidence="2" type="ORF">BWQ96_06724</name>
</gene>
<dbReference type="Proteomes" id="UP000247409">
    <property type="component" value="Unassembled WGS sequence"/>
</dbReference>
<feature type="region of interest" description="Disordered" evidence="1">
    <location>
        <begin position="1"/>
        <end position="63"/>
    </location>
</feature>
<organism evidence="2 3">
    <name type="scientific">Gracilariopsis chorda</name>
    <dbReference type="NCBI Taxonomy" id="448386"/>
    <lineage>
        <taxon>Eukaryota</taxon>
        <taxon>Rhodophyta</taxon>
        <taxon>Florideophyceae</taxon>
        <taxon>Rhodymeniophycidae</taxon>
        <taxon>Gracilariales</taxon>
        <taxon>Gracilariaceae</taxon>
        <taxon>Gracilariopsis</taxon>
    </lineage>
</organism>
<accession>A0A2V3IN77</accession>
<name>A0A2V3IN77_9FLOR</name>
<proteinExistence type="predicted"/>
<evidence type="ECO:0000313" key="2">
    <source>
        <dbReference type="EMBL" id="PXF43523.1"/>
    </source>
</evidence>
<comment type="caution">
    <text evidence="2">The sequence shown here is derived from an EMBL/GenBank/DDBJ whole genome shotgun (WGS) entry which is preliminary data.</text>
</comment>
<evidence type="ECO:0000313" key="3">
    <source>
        <dbReference type="Proteomes" id="UP000247409"/>
    </source>
</evidence>
<protein>
    <submittedName>
        <fullName evidence="2">Uncharacterized protein</fullName>
    </submittedName>
</protein>